<feature type="binding site" evidence="7">
    <location>
        <position position="143"/>
    </location>
    <ligand>
        <name>Zn(2+)</name>
        <dbReference type="ChEBI" id="CHEBI:29105"/>
    </ligand>
</feature>
<dbReference type="Gene3D" id="3.30.1490.190">
    <property type="match status" value="1"/>
</dbReference>
<comment type="cofactor">
    <cofactor evidence="7">
        <name>Zn(2+)</name>
        <dbReference type="ChEBI" id="CHEBI:29105"/>
    </cofactor>
    <text evidence="7">Binds 1 zinc ion per subunit.</text>
</comment>
<dbReference type="GO" id="GO:0045892">
    <property type="term" value="P:negative regulation of DNA-templated transcription"/>
    <property type="evidence" value="ECO:0007669"/>
    <property type="project" value="TreeGrafter"/>
</dbReference>
<dbReference type="Gene3D" id="1.10.10.10">
    <property type="entry name" value="Winged helix-like DNA-binding domain superfamily/Winged helix DNA-binding domain"/>
    <property type="match status" value="1"/>
</dbReference>
<comment type="similarity">
    <text evidence="1">Belongs to the Fur family.</text>
</comment>
<dbReference type="Proteomes" id="UP000050544">
    <property type="component" value="Unassembled WGS sequence"/>
</dbReference>
<evidence type="ECO:0000256" key="9">
    <source>
        <dbReference type="SAM" id="MobiDB-lite"/>
    </source>
</evidence>
<dbReference type="GO" id="GO:0003700">
    <property type="term" value="F:DNA-binding transcription factor activity"/>
    <property type="evidence" value="ECO:0007669"/>
    <property type="project" value="InterPro"/>
</dbReference>
<dbReference type="InterPro" id="IPR002481">
    <property type="entry name" value="FUR"/>
</dbReference>
<comment type="caution">
    <text evidence="10">The sequence shown here is derived from an EMBL/GenBank/DDBJ whole genome shotgun (WGS) entry which is preliminary data.</text>
</comment>
<evidence type="ECO:0000256" key="4">
    <source>
        <dbReference type="ARBA" id="ARBA00023015"/>
    </source>
</evidence>
<reference evidence="10 11" key="1">
    <citation type="submission" date="2015-07" db="EMBL/GenBank/DDBJ databases">
        <title>Whole genome sequence of Thermanaerothrix daxensis DSM 23592.</title>
        <authorList>
            <person name="Hemp J."/>
            <person name="Ward L.M."/>
            <person name="Pace L.A."/>
            <person name="Fischer W.W."/>
        </authorList>
    </citation>
    <scope>NUCLEOTIDE SEQUENCE [LARGE SCALE GENOMIC DNA]</scope>
    <source>
        <strain evidence="10 11">GNS-1</strain>
    </source>
</reference>
<evidence type="ECO:0000313" key="10">
    <source>
        <dbReference type="EMBL" id="KPL83851.1"/>
    </source>
</evidence>
<feature type="region of interest" description="Disordered" evidence="9">
    <location>
        <begin position="159"/>
        <end position="178"/>
    </location>
</feature>
<protein>
    <recommendedName>
        <fullName evidence="12">Fur family transcriptional regulator</fullName>
    </recommendedName>
</protein>
<keyword evidence="6" id="KW-0804">Transcription</keyword>
<dbReference type="PANTHER" id="PTHR33202:SF7">
    <property type="entry name" value="FERRIC UPTAKE REGULATION PROTEIN"/>
    <property type="match status" value="1"/>
</dbReference>
<feature type="binding site" evidence="7">
    <location>
        <position position="146"/>
    </location>
    <ligand>
        <name>Zn(2+)</name>
        <dbReference type="ChEBI" id="CHEBI:29105"/>
    </ligand>
</feature>
<dbReference type="Pfam" id="PF01475">
    <property type="entry name" value="FUR"/>
    <property type="match status" value="1"/>
</dbReference>
<dbReference type="GO" id="GO:0000976">
    <property type="term" value="F:transcription cis-regulatory region binding"/>
    <property type="evidence" value="ECO:0007669"/>
    <property type="project" value="TreeGrafter"/>
</dbReference>
<accession>A0A0P6YFU9</accession>
<dbReference type="CDD" id="cd07153">
    <property type="entry name" value="Fur_like"/>
    <property type="match status" value="1"/>
</dbReference>
<feature type="binding site" evidence="7">
    <location>
        <position position="106"/>
    </location>
    <ligand>
        <name>Zn(2+)</name>
        <dbReference type="ChEBI" id="CHEBI:29105"/>
    </ligand>
</feature>
<dbReference type="EMBL" id="LGKO01000002">
    <property type="protein sequence ID" value="KPL83851.1"/>
    <property type="molecule type" value="Genomic_DNA"/>
</dbReference>
<evidence type="ECO:0000256" key="5">
    <source>
        <dbReference type="ARBA" id="ARBA00023125"/>
    </source>
</evidence>
<keyword evidence="7" id="KW-0479">Metal-binding</keyword>
<dbReference type="SUPFAM" id="SSF46785">
    <property type="entry name" value="Winged helix' DNA-binding domain"/>
    <property type="match status" value="1"/>
</dbReference>
<sequence>MGYNMDWITQVAERLRATGGRMTTQRRLILETLAQCTDHPTAEEIYQRARQRAPDLNLSTVYRTLRWLEDLGVVGTQRFEGERPQERFDPAVSAQPEHHHFRCRLCNTIIEFPAPLLEVLKQDFITHYGGTIESASLIFYGLCESCLQKVETYGPLSFNPNAITGPHERPSHSTGRAS</sequence>
<evidence type="ECO:0000256" key="1">
    <source>
        <dbReference type="ARBA" id="ARBA00007957"/>
    </source>
</evidence>
<feature type="binding site" evidence="7">
    <location>
        <position position="103"/>
    </location>
    <ligand>
        <name>Zn(2+)</name>
        <dbReference type="ChEBI" id="CHEBI:29105"/>
    </ligand>
</feature>
<evidence type="ECO:0000256" key="6">
    <source>
        <dbReference type="ARBA" id="ARBA00023163"/>
    </source>
</evidence>
<keyword evidence="4" id="KW-0805">Transcription regulation</keyword>
<keyword evidence="11" id="KW-1185">Reference proteome</keyword>
<dbReference type="GO" id="GO:0008270">
    <property type="term" value="F:zinc ion binding"/>
    <property type="evidence" value="ECO:0007669"/>
    <property type="project" value="TreeGrafter"/>
</dbReference>
<keyword evidence="8" id="KW-0408">Iron</keyword>
<evidence type="ECO:0000256" key="8">
    <source>
        <dbReference type="PIRSR" id="PIRSR602481-2"/>
    </source>
</evidence>
<name>A0A0P6YFU9_9CHLR</name>
<keyword evidence="2" id="KW-0678">Repressor</keyword>
<evidence type="ECO:0000256" key="3">
    <source>
        <dbReference type="ARBA" id="ARBA00022833"/>
    </source>
</evidence>
<keyword evidence="5" id="KW-0238">DNA-binding</keyword>
<dbReference type="InterPro" id="IPR036388">
    <property type="entry name" value="WH-like_DNA-bd_sf"/>
</dbReference>
<dbReference type="InterPro" id="IPR043135">
    <property type="entry name" value="Fur_C"/>
</dbReference>
<keyword evidence="3 7" id="KW-0862">Zinc</keyword>
<dbReference type="PANTHER" id="PTHR33202">
    <property type="entry name" value="ZINC UPTAKE REGULATION PROTEIN"/>
    <property type="match status" value="1"/>
</dbReference>
<evidence type="ECO:0000256" key="7">
    <source>
        <dbReference type="PIRSR" id="PIRSR602481-1"/>
    </source>
</evidence>
<organism evidence="10 11">
    <name type="scientific">Thermanaerothrix daxensis</name>
    <dbReference type="NCBI Taxonomy" id="869279"/>
    <lineage>
        <taxon>Bacteria</taxon>
        <taxon>Bacillati</taxon>
        <taxon>Chloroflexota</taxon>
        <taxon>Anaerolineae</taxon>
        <taxon>Anaerolineales</taxon>
        <taxon>Anaerolineaceae</taxon>
        <taxon>Thermanaerothrix</taxon>
    </lineage>
</organism>
<evidence type="ECO:0000256" key="2">
    <source>
        <dbReference type="ARBA" id="ARBA00022491"/>
    </source>
</evidence>
<dbReference type="AlphaFoldDB" id="A0A0P6YFU9"/>
<dbReference type="GO" id="GO:1900376">
    <property type="term" value="P:regulation of secondary metabolite biosynthetic process"/>
    <property type="evidence" value="ECO:0007669"/>
    <property type="project" value="TreeGrafter"/>
</dbReference>
<feature type="binding site" evidence="8">
    <location>
        <position position="118"/>
    </location>
    <ligand>
        <name>Fe cation</name>
        <dbReference type="ChEBI" id="CHEBI:24875"/>
    </ligand>
</feature>
<dbReference type="InterPro" id="IPR036390">
    <property type="entry name" value="WH_DNA-bd_sf"/>
</dbReference>
<dbReference type="STRING" id="869279.SE15_00995"/>
<comment type="cofactor">
    <cofactor evidence="8">
        <name>Mn(2+)</name>
        <dbReference type="ChEBI" id="CHEBI:29035"/>
    </cofactor>
    <cofactor evidence="8">
        <name>Fe(2+)</name>
        <dbReference type="ChEBI" id="CHEBI:29033"/>
    </cofactor>
    <text evidence="8">Binds 1 Mn(2+) or Fe(2+) ion per subunit.</text>
</comment>
<gene>
    <name evidence="10" type="ORF">SE15_00995</name>
</gene>
<evidence type="ECO:0008006" key="12">
    <source>
        <dbReference type="Google" id="ProtNLM"/>
    </source>
</evidence>
<evidence type="ECO:0000313" key="11">
    <source>
        <dbReference type="Proteomes" id="UP000050544"/>
    </source>
</evidence>
<proteinExistence type="inferred from homology"/>